<dbReference type="InterPro" id="IPR001279">
    <property type="entry name" value="Metallo-B-lactamas"/>
</dbReference>
<name>A0A1C7E8C9_9BACL</name>
<dbReference type="Proteomes" id="UP000092650">
    <property type="component" value="Chromosome"/>
</dbReference>
<gene>
    <name evidence="3" type="ORF">BBI15_07025</name>
</gene>
<feature type="domain" description="Metallo-beta-lactamase" evidence="2">
    <location>
        <begin position="20"/>
        <end position="212"/>
    </location>
</feature>
<dbReference type="EMBL" id="CP016539">
    <property type="protein sequence ID" value="ANU19978.1"/>
    <property type="molecule type" value="Genomic_DNA"/>
</dbReference>
<dbReference type="InterPro" id="IPR036866">
    <property type="entry name" value="RibonucZ/Hydroxyglut_hydro"/>
</dbReference>
<dbReference type="OrthoDB" id="9802248at2"/>
<keyword evidence="4" id="KW-1185">Reference proteome</keyword>
<evidence type="ECO:0000313" key="4">
    <source>
        <dbReference type="Proteomes" id="UP000092650"/>
    </source>
</evidence>
<reference evidence="3" key="1">
    <citation type="submission" date="2016-10" db="EMBL/GenBank/DDBJ databases">
        <authorList>
            <person name="See-Too W.S."/>
        </authorList>
    </citation>
    <scope>NUCLEOTIDE SEQUENCE [LARGE SCALE GENOMIC DNA]</scope>
    <source>
        <strain evidence="3">DSM 23997</strain>
    </source>
</reference>
<dbReference type="KEGG" id="ppla:BBI15_07025"/>
<dbReference type="STRING" id="1038856.BBI15_07025"/>
<organism evidence="3 4">
    <name type="scientific">Planococcus plakortidis</name>
    <dbReference type="NCBI Taxonomy" id="1038856"/>
    <lineage>
        <taxon>Bacteria</taxon>
        <taxon>Bacillati</taxon>
        <taxon>Bacillota</taxon>
        <taxon>Bacilli</taxon>
        <taxon>Bacillales</taxon>
        <taxon>Caryophanaceae</taxon>
        <taxon>Planococcus</taxon>
    </lineage>
</organism>
<dbReference type="PANTHER" id="PTHR42951">
    <property type="entry name" value="METALLO-BETA-LACTAMASE DOMAIN-CONTAINING"/>
    <property type="match status" value="1"/>
</dbReference>
<dbReference type="Gene3D" id="3.60.15.10">
    <property type="entry name" value="Ribonuclease Z/Hydroxyacylglutathione hydrolase-like"/>
    <property type="match status" value="1"/>
</dbReference>
<feature type="region of interest" description="Disordered" evidence="1">
    <location>
        <begin position="94"/>
        <end position="121"/>
    </location>
</feature>
<evidence type="ECO:0000313" key="3">
    <source>
        <dbReference type="EMBL" id="ANU19978.1"/>
    </source>
</evidence>
<dbReference type="RefSeq" id="WP_068869704.1">
    <property type="nucleotide sequence ID" value="NZ_CP016539.2"/>
</dbReference>
<dbReference type="SUPFAM" id="SSF56281">
    <property type="entry name" value="Metallo-hydrolase/oxidoreductase"/>
    <property type="match status" value="1"/>
</dbReference>
<dbReference type="Pfam" id="PF00753">
    <property type="entry name" value="Lactamase_B"/>
    <property type="match status" value="1"/>
</dbReference>
<dbReference type="InterPro" id="IPR050855">
    <property type="entry name" value="NDM-1-like"/>
</dbReference>
<evidence type="ECO:0000259" key="2">
    <source>
        <dbReference type="SMART" id="SM00849"/>
    </source>
</evidence>
<dbReference type="SMART" id="SM00849">
    <property type="entry name" value="Lactamase_B"/>
    <property type="match status" value="1"/>
</dbReference>
<evidence type="ECO:0000256" key="1">
    <source>
        <dbReference type="SAM" id="MobiDB-lite"/>
    </source>
</evidence>
<dbReference type="CDD" id="cd07721">
    <property type="entry name" value="yflN-like_MBL-fold"/>
    <property type="match status" value="1"/>
</dbReference>
<dbReference type="AlphaFoldDB" id="A0A1C7E8C9"/>
<accession>A0A1C7E8C9</accession>
<sequence>MRVKKVQNVYQLAFMPTVFPVNCYLVEEQEGLTLVDCALGFAARDITLAAKTIGKPITQIALTHAHADHVGALDNLKKQFPAAQVSVSEREAKILSGDPGASPEDGGRPVKGGIPKNIQTTPDRLLREGDHVGTLEVVSSPGHSPGSISFFDRRSGVLIAGDAFQTRGGTAVSGTFKPLFPFPAMATWDKRAALDSAKKLTLLQPAYLAVGHGRILDHPVRFMEQAIRDAEQKLNPSRNG</sequence>
<protein>
    <recommendedName>
        <fullName evidence="2">Metallo-beta-lactamase domain-containing protein</fullName>
    </recommendedName>
</protein>
<proteinExistence type="predicted"/>
<dbReference type="PANTHER" id="PTHR42951:SF9">
    <property type="entry name" value="METAL-DEPENDENT HYDROLASE"/>
    <property type="match status" value="1"/>
</dbReference>